<dbReference type="Pfam" id="PF02597">
    <property type="entry name" value="ThiS"/>
    <property type="match status" value="1"/>
</dbReference>
<dbReference type="PANTHER" id="PTHR34472">
    <property type="entry name" value="SULFUR CARRIER PROTEIN THIS"/>
    <property type="match status" value="1"/>
</dbReference>
<name>A0A4V1N1L7_9GAMM</name>
<reference evidence="1 2" key="1">
    <citation type="submission" date="2019-01" db="EMBL/GenBank/DDBJ databases">
        <title>Pseudoxanthomonas composti sp. nov., isolated from compost.</title>
        <authorList>
            <person name="Yang G."/>
        </authorList>
    </citation>
    <scope>NUCLEOTIDE SEQUENCE [LARGE SCALE GENOMIC DNA]</scope>
    <source>
        <strain evidence="1 2">GSS15</strain>
    </source>
</reference>
<dbReference type="AlphaFoldDB" id="A0A4V1N1L7"/>
<sequence>MDITLNGESRTLPGPCTVAELLAQEHIAGHRVAVEVNGEVVTEAQCASRALAPGDEVEVIHALGGP</sequence>
<dbReference type="InterPro" id="IPR012675">
    <property type="entry name" value="Beta-grasp_dom_sf"/>
</dbReference>
<evidence type="ECO:0000313" key="2">
    <source>
        <dbReference type="Proteomes" id="UP000289784"/>
    </source>
</evidence>
<keyword evidence="2" id="KW-1185">Reference proteome</keyword>
<dbReference type="EMBL" id="SAWZ01000001">
    <property type="protein sequence ID" value="RXR08738.1"/>
    <property type="molecule type" value="Genomic_DNA"/>
</dbReference>
<dbReference type="InterPro" id="IPR016155">
    <property type="entry name" value="Mopterin_synth/thiamin_S_b"/>
</dbReference>
<dbReference type="Proteomes" id="UP000289784">
    <property type="component" value="Unassembled WGS sequence"/>
</dbReference>
<dbReference type="NCBIfam" id="TIGR01683">
    <property type="entry name" value="thiS"/>
    <property type="match status" value="1"/>
</dbReference>
<dbReference type="RefSeq" id="WP_129469629.1">
    <property type="nucleotide sequence ID" value="NZ_SAWZ01000001.1"/>
</dbReference>
<protein>
    <submittedName>
        <fullName evidence="1">Sulfur carrier protein ThiS</fullName>
    </submittedName>
</protein>
<organism evidence="1 2">
    <name type="scientific">Pseudoxanthomonas composti</name>
    <dbReference type="NCBI Taxonomy" id="2137479"/>
    <lineage>
        <taxon>Bacteria</taxon>
        <taxon>Pseudomonadati</taxon>
        <taxon>Pseudomonadota</taxon>
        <taxon>Gammaproteobacteria</taxon>
        <taxon>Lysobacterales</taxon>
        <taxon>Lysobacteraceae</taxon>
        <taxon>Pseudoxanthomonas</taxon>
    </lineage>
</organism>
<dbReference type="OrthoDB" id="9800283at2"/>
<dbReference type="InterPro" id="IPR003749">
    <property type="entry name" value="ThiS/MoaD-like"/>
</dbReference>
<dbReference type="InterPro" id="IPR010035">
    <property type="entry name" value="Thi_S"/>
</dbReference>
<proteinExistence type="predicted"/>
<accession>A0A4V1N1L7</accession>
<comment type="caution">
    <text evidence="1">The sequence shown here is derived from an EMBL/GenBank/DDBJ whole genome shotgun (WGS) entry which is preliminary data.</text>
</comment>
<dbReference type="PANTHER" id="PTHR34472:SF1">
    <property type="entry name" value="SULFUR CARRIER PROTEIN THIS"/>
    <property type="match status" value="1"/>
</dbReference>
<gene>
    <name evidence="1" type="primary">thiS</name>
    <name evidence="1" type="ORF">EPA99_02685</name>
</gene>
<evidence type="ECO:0000313" key="1">
    <source>
        <dbReference type="EMBL" id="RXR08738.1"/>
    </source>
</evidence>
<dbReference type="Gene3D" id="3.10.20.30">
    <property type="match status" value="1"/>
</dbReference>
<dbReference type="SUPFAM" id="SSF54285">
    <property type="entry name" value="MoaD/ThiS"/>
    <property type="match status" value="1"/>
</dbReference>
<dbReference type="CDD" id="cd00565">
    <property type="entry name" value="Ubl_ThiS"/>
    <property type="match status" value="1"/>
</dbReference>